<accession>A0A3S6QX91</accession>
<dbReference type="EMBL" id="CP018180">
    <property type="protein sequence ID" value="AUJ32816.1"/>
    <property type="molecule type" value="Genomic_DNA"/>
</dbReference>
<dbReference type="Gene3D" id="3.30.70.260">
    <property type="match status" value="1"/>
</dbReference>
<dbReference type="GeneID" id="78523035"/>
<name>A0A3S6QX91_9LACO</name>
<reference evidence="4 5" key="1">
    <citation type="submission" date="2016-11" db="EMBL/GenBank/DDBJ databases">
        <title>Interaction between Lactobacillus species and yeast in water kefir.</title>
        <authorList>
            <person name="Behr J."/>
            <person name="Xu D."/>
            <person name="Vogel R.F."/>
        </authorList>
    </citation>
    <scope>NUCLEOTIDE SEQUENCE [LARGE SCALE GENOMIC DNA]</scope>
    <source>
        <strain evidence="4 5">TMW 1.1827</strain>
    </source>
</reference>
<evidence type="ECO:0000256" key="3">
    <source>
        <dbReference type="ARBA" id="ARBA00029734"/>
    </source>
</evidence>
<dbReference type="GO" id="GO:0004751">
    <property type="term" value="F:ribose-5-phosphate isomerase activity"/>
    <property type="evidence" value="ECO:0007669"/>
    <property type="project" value="UniProtKB-EC"/>
</dbReference>
<dbReference type="SUPFAM" id="SSF100950">
    <property type="entry name" value="NagB/RpiA/CoA transferase-like"/>
    <property type="match status" value="1"/>
</dbReference>
<dbReference type="Gene3D" id="3.40.50.1360">
    <property type="match status" value="1"/>
</dbReference>
<sequence length="222" mass="24345">MVPLIEEALSLIKPQMSISLGGGSNVAKLASAIVSQSHLNLTICTPSEATKKYCESLGLAITNTDEISHIDLAFDGCDSLDTNLNALKSNGGIHLFEKINAELADEYIILAPFQRVTKQLSPQIPLTLEIMEKALIPIQKALERLHLKHEVRLAKEIAGYARTPSGNLLIDCYSSNWDNIININSSLTQLNGVVATSFFENLVTLAITFDELGNLHKFRKED</sequence>
<protein>
    <recommendedName>
        <fullName evidence="1">ribose-5-phosphate isomerase</fullName>
        <ecNumber evidence="1">5.3.1.6</ecNumber>
    </recommendedName>
    <alternativeName>
        <fullName evidence="3">Phosphoriboisomerase</fullName>
    </alternativeName>
</protein>
<dbReference type="GO" id="GO:0005829">
    <property type="term" value="C:cytosol"/>
    <property type="evidence" value="ECO:0007669"/>
    <property type="project" value="TreeGrafter"/>
</dbReference>
<proteinExistence type="predicted"/>
<evidence type="ECO:0000313" key="4">
    <source>
        <dbReference type="EMBL" id="AUJ32816.1"/>
    </source>
</evidence>
<dbReference type="RefSeq" id="WP_057885269.1">
    <property type="nucleotide sequence ID" value="NZ_JAGPZD010000012.1"/>
</dbReference>
<evidence type="ECO:0000313" key="5">
    <source>
        <dbReference type="Proteomes" id="UP000324497"/>
    </source>
</evidence>
<dbReference type="InterPro" id="IPR004788">
    <property type="entry name" value="Ribose5P_isomerase_type_A"/>
</dbReference>
<dbReference type="EC" id="5.3.1.6" evidence="1"/>
<keyword evidence="5" id="KW-1185">Reference proteome</keyword>
<dbReference type="GO" id="GO:0006014">
    <property type="term" value="P:D-ribose metabolic process"/>
    <property type="evidence" value="ECO:0007669"/>
    <property type="project" value="TreeGrafter"/>
</dbReference>
<dbReference type="SUPFAM" id="SSF75445">
    <property type="entry name" value="D-ribose-5-phosphate isomerase (RpiA), lid domain"/>
    <property type="match status" value="1"/>
</dbReference>
<dbReference type="KEGG" id="lng:BSQ50_09890"/>
<dbReference type="AlphaFoldDB" id="A0A3S6QX91"/>
<keyword evidence="2 4" id="KW-0413">Isomerase</keyword>
<gene>
    <name evidence="4" type="ORF">BSQ50_09890</name>
</gene>
<dbReference type="PANTHER" id="PTHR11934">
    <property type="entry name" value="RIBOSE-5-PHOSPHATE ISOMERASE"/>
    <property type="match status" value="1"/>
</dbReference>
<evidence type="ECO:0000256" key="2">
    <source>
        <dbReference type="ARBA" id="ARBA00023235"/>
    </source>
</evidence>
<dbReference type="PANTHER" id="PTHR11934:SF0">
    <property type="entry name" value="RIBOSE-5-PHOSPHATE ISOMERASE"/>
    <property type="match status" value="1"/>
</dbReference>
<organism evidence="4 5">
    <name type="scientific">Liquorilactobacillus nagelii</name>
    <dbReference type="NCBI Taxonomy" id="82688"/>
    <lineage>
        <taxon>Bacteria</taxon>
        <taxon>Bacillati</taxon>
        <taxon>Bacillota</taxon>
        <taxon>Bacilli</taxon>
        <taxon>Lactobacillales</taxon>
        <taxon>Lactobacillaceae</taxon>
        <taxon>Liquorilactobacillus</taxon>
    </lineage>
</organism>
<dbReference type="Proteomes" id="UP000324497">
    <property type="component" value="Chromosome"/>
</dbReference>
<evidence type="ECO:0000256" key="1">
    <source>
        <dbReference type="ARBA" id="ARBA00011959"/>
    </source>
</evidence>
<dbReference type="GO" id="GO:0009052">
    <property type="term" value="P:pentose-phosphate shunt, non-oxidative branch"/>
    <property type="evidence" value="ECO:0007669"/>
    <property type="project" value="InterPro"/>
</dbReference>
<dbReference type="InterPro" id="IPR037171">
    <property type="entry name" value="NagB/RpiA_transferase-like"/>
</dbReference>
<dbReference type="Pfam" id="PF06026">
    <property type="entry name" value="Rib_5-P_isom_A"/>
    <property type="match status" value="1"/>
</dbReference>